<reference evidence="2 3" key="1">
    <citation type="journal article" date="2020" name="Nature">
        <title>Six reference-quality genomes reveal evolution of bat adaptations.</title>
        <authorList>
            <person name="Jebb D."/>
            <person name="Huang Z."/>
            <person name="Pippel M."/>
            <person name="Hughes G.M."/>
            <person name="Lavrichenko K."/>
            <person name="Devanna P."/>
            <person name="Winkler S."/>
            <person name="Jermiin L.S."/>
            <person name="Skirmuntt E.C."/>
            <person name="Katzourakis A."/>
            <person name="Burkitt-Gray L."/>
            <person name="Ray D.A."/>
            <person name="Sullivan K.A.M."/>
            <person name="Roscito J.G."/>
            <person name="Kirilenko B.M."/>
            <person name="Davalos L.M."/>
            <person name="Corthals A.P."/>
            <person name="Power M.L."/>
            <person name="Jones G."/>
            <person name="Ransome R.D."/>
            <person name="Dechmann D.K.N."/>
            <person name="Locatelli A.G."/>
            <person name="Puechmaille S.J."/>
            <person name="Fedrigo O."/>
            <person name="Jarvis E.D."/>
            <person name="Hiller M."/>
            <person name="Vernes S.C."/>
            <person name="Myers E.W."/>
            <person name="Teeling E.C."/>
        </authorList>
    </citation>
    <scope>NUCLEOTIDE SEQUENCE [LARGE SCALE GENOMIC DNA]</scope>
    <source>
        <strain evidence="2">MRouAeg1</strain>
        <tissue evidence="2">Muscle</tissue>
    </source>
</reference>
<protein>
    <submittedName>
        <fullName evidence="2">Lactate dehydrogenase A like 6A</fullName>
    </submittedName>
</protein>
<dbReference type="AlphaFoldDB" id="A0A7J8H158"/>
<name>A0A7J8H158_ROUAE</name>
<dbReference type="EMBL" id="JACASE010000005">
    <property type="protein sequence ID" value="KAF6465685.1"/>
    <property type="molecule type" value="Genomic_DNA"/>
</dbReference>
<evidence type="ECO:0000313" key="3">
    <source>
        <dbReference type="Proteomes" id="UP000593571"/>
    </source>
</evidence>
<feature type="transmembrane region" description="Helical" evidence="1">
    <location>
        <begin position="70"/>
        <end position="88"/>
    </location>
</feature>
<keyword evidence="1" id="KW-0812">Transmembrane</keyword>
<keyword evidence="1" id="KW-1133">Transmembrane helix</keyword>
<comment type="caution">
    <text evidence="2">The sequence shown here is derived from an EMBL/GenBank/DDBJ whole genome shotgun (WGS) entry which is preliminary data.</text>
</comment>
<evidence type="ECO:0000256" key="1">
    <source>
        <dbReference type="SAM" id="Phobius"/>
    </source>
</evidence>
<keyword evidence="1" id="KW-0472">Membrane</keyword>
<dbReference type="Proteomes" id="UP000593571">
    <property type="component" value="Unassembled WGS sequence"/>
</dbReference>
<gene>
    <name evidence="2" type="ORF">HJG63_007560</name>
</gene>
<accession>A0A7J8H158</accession>
<proteinExistence type="predicted"/>
<organism evidence="2 3">
    <name type="scientific">Rousettus aegyptiacus</name>
    <name type="common">Egyptian fruit bat</name>
    <name type="synonym">Pteropus aegyptiacus</name>
    <dbReference type="NCBI Taxonomy" id="9407"/>
    <lineage>
        <taxon>Eukaryota</taxon>
        <taxon>Metazoa</taxon>
        <taxon>Chordata</taxon>
        <taxon>Craniata</taxon>
        <taxon>Vertebrata</taxon>
        <taxon>Euteleostomi</taxon>
        <taxon>Mammalia</taxon>
        <taxon>Eutheria</taxon>
        <taxon>Laurasiatheria</taxon>
        <taxon>Chiroptera</taxon>
        <taxon>Yinpterochiroptera</taxon>
        <taxon>Pteropodoidea</taxon>
        <taxon>Pteropodidae</taxon>
        <taxon>Rousettinae</taxon>
        <taxon>Rousettus</taxon>
    </lineage>
</organism>
<keyword evidence="3" id="KW-1185">Reference proteome</keyword>
<evidence type="ECO:0000313" key="2">
    <source>
        <dbReference type="EMBL" id="KAF6465685.1"/>
    </source>
</evidence>
<sequence>MQPTQGFLHVSVAVPCACWSSALDLWTQTLVLELRTGGGKVNEGGEERKSHPGCNLLFGGTALYPSFIPSYLYLLFPLIFLLVVGLMARNYQAFFDSYLCHSLLCMKLPTFPLDSRRSLSALSHYRPILNLEVALKFFLYFSKMVTVKC</sequence>